<evidence type="ECO:0000256" key="4">
    <source>
        <dbReference type="ARBA" id="ARBA00022691"/>
    </source>
</evidence>
<gene>
    <name evidence="6" type="ORF">IFM53868_08405</name>
</gene>
<evidence type="ECO:0000313" key="7">
    <source>
        <dbReference type="Proteomes" id="UP000465266"/>
    </source>
</evidence>
<sequence>METTVPARELGFSIKQGVNWSEYLDYRPVYPPSFFDRIYSYHAGKPHASWSVAHDIGAGCGIVSASLAARFPNVIVSDPNPGYVSLARQLLVERSPLTASAQFRFLQEGGEKSSVESGTVDVLTACECIQWTDLAVAIREIRRGLKVGGTAVFTHYTVPRIIGNPLAQHAWKSIWNEYSKRANGPLLDHAVQIINTALDCLEFPRDEWESVRRVHINAQGDPDNYRIDERRRESRVQGWEEVVWEEGDEDWAEIQGIQWFKGYLATWVPVIPESEIQDLWEVLEVALEGGKVRIETPLTMVFATKRA</sequence>
<dbReference type="InterPro" id="IPR029063">
    <property type="entry name" value="SAM-dependent_MTases_sf"/>
</dbReference>
<keyword evidence="4" id="KW-0949">S-adenosyl-L-methionine</keyword>
<dbReference type="PANTHER" id="PTHR44942">
    <property type="entry name" value="METHYLTRANSF_11 DOMAIN-CONTAINING PROTEIN"/>
    <property type="match status" value="1"/>
</dbReference>
<organism evidence="6 7">
    <name type="scientific">Aspergillus udagawae</name>
    <dbReference type="NCBI Taxonomy" id="91492"/>
    <lineage>
        <taxon>Eukaryota</taxon>
        <taxon>Fungi</taxon>
        <taxon>Dikarya</taxon>
        <taxon>Ascomycota</taxon>
        <taxon>Pezizomycotina</taxon>
        <taxon>Eurotiomycetes</taxon>
        <taxon>Eurotiomycetidae</taxon>
        <taxon>Eurotiales</taxon>
        <taxon>Aspergillaceae</taxon>
        <taxon>Aspergillus</taxon>
        <taxon>Aspergillus subgen. Fumigati</taxon>
    </lineage>
</organism>
<name>A0ABQ1BBF9_9EURO</name>
<dbReference type="Gene3D" id="3.40.50.150">
    <property type="entry name" value="Vaccinia Virus protein VP39"/>
    <property type="match status" value="1"/>
</dbReference>
<reference evidence="6 7" key="1">
    <citation type="submission" date="2020-01" db="EMBL/GenBank/DDBJ databases">
        <title>Draft genome sequence of Aspergillus udagawae IFM 53868.</title>
        <authorList>
            <person name="Takahashi H."/>
            <person name="Yaguchi T."/>
        </authorList>
    </citation>
    <scope>NUCLEOTIDE SEQUENCE [LARGE SCALE GENOMIC DNA]</scope>
    <source>
        <strain evidence="6 7">IFM 53868</strain>
    </source>
</reference>
<evidence type="ECO:0000256" key="3">
    <source>
        <dbReference type="ARBA" id="ARBA00022679"/>
    </source>
</evidence>
<dbReference type="PANTHER" id="PTHR44942:SF4">
    <property type="entry name" value="METHYLTRANSFERASE TYPE 11 DOMAIN-CONTAINING PROTEIN"/>
    <property type="match status" value="1"/>
</dbReference>
<evidence type="ECO:0000256" key="2">
    <source>
        <dbReference type="ARBA" id="ARBA00022603"/>
    </source>
</evidence>
<comment type="caution">
    <text evidence="6">The sequence shown here is derived from an EMBL/GenBank/DDBJ whole genome shotgun (WGS) entry which is preliminary data.</text>
</comment>
<accession>A0ABQ1BBF9</accession>
<protein>
    <recommendedName>
        <fullName evidence="5">Methyltransferase type 11 domain-containing protein</fullName>
    </recommendedName>
</protein>
<comment type="similarity">
    <text evidence="1">Belongs to the methyltransferase superfamily.</text>
</comment>
<dbReference type="InterPro" id="IPR051052">
    <property type="entry name" value="Diverse_substrate_MTase"/>
</dbReference>
<evidence type="ECO:0000259" key="5">
    <source>
        <dbReference type="Pfam" id="PF08241"/>
    </source>
</evidence>
<dbReference type="SUPFAM" id="SSF53335">
    <property type="entry name" value="S-adenosyl-L-methionine-dependent methyltransferases"/>
    <property type="match status" value="1"/>
</dbReference>
<proteinExistence type="inferred from homology"/>
<dbReference type="InterPro" id="IPR013216">
    <property type="entry name" value="Methyltransf_11"/>
</dbReference>
<dbReference type="Proteomes" id="UP000465266">
    <property type="component" value="Unassembled WGS sequence"/>
</dbReference>
<keyword evidence="7" id="KW-1185">Reference proteome</keyword>
<dbReference type="CDD" id="cd02440">
    <property type="entry name" value="AdoMet_MTases"/>
    <property type="match status" value="1"/>
</dbReference>
<dbReference type="Pfam" id="PF08241">
    <property type="entry name" value="Methyltransf_11"/>
    <property type="match status" value="1"/>
</dbReference>
<evidence type="ECO:0000313" key="6">
    <source>
        <dbReference type="EMBL" id="GFF96184.1"/>
    </source>
</evidence>
<feature type="domain" description="Methyltransferase type 11" evidence="5">
    <location>
        <begin position="55"/>
        <end position="153"/>
    </location>
</feature>
<keyword evidence="2" id="KW-0489">Methyltransferase</keyword>
<dbReference type="EMBL" id="BLKG01000124">
    <property type="protein sequence ID" value="GFF96184.1"/>
    <property type="molecule type" value="Genomic_DNA"/>
</dbReference>
<keyword evidence="3" id="KW-0808">Transferase</keyword>
<evidence type="ECO:0000256" key="1">
    <source>
        <dbReference type="ARBA" id="ARBA00008361"/>
    </source>
</evidence>